<feature type="transmembrane region" description="Helical" evidence="6">
    <location>
        <begin position="83"/>
        <end position="99"/>
    </location>
</feature>
<keyword evidence="8" id="KW-1185">Reference proteome</keyword>
<dbReference type="GO" id="GO:0016020">
    <property type="term" value="C:membrane"/>
    <property type="evidence" value="ECO:0007669"/>
    <property type="project" value="UniProtKB-SubCell"/>
</dbReference>
<dbReference type="Pfam" id="PF03073">
    <property type="entry name" value="TspO_MBR"/>
    <property type="match status" value="1"/>
</dbReference>
<dbReference type="FunFam" id="1.20.1260.100:FF:000001">
    <property type="entry name" value="translocator protein 2"/>
    <property type="match status" value="1"/>
</dbReference>
<feature type="transmembrane region" description="Helical" evidence="6">
    <location>
        <begin position="51"/>
        <end position="71"/>
    </location>
</feature>
<reference evidence="7 8" key="1">
    <citation type="submission" date="2017-11" db="EMBL/GenBank/DDBJ databases">
        <title>Draft Genome Sequence of Lactobacillus curieae NBRC 111893 isolated from Koso, a Japanese sugar-Vegetable Fermented Beverage.</title>
        <authorList>
            <person name="Chiou T.Y."/>
            <person name="Oshima K."/>
            <person name="Suda W."/>
            <person name="Hattori M."/>
            <person name="Takahashi T."/>
        </authorList>
    </citation>
    <scope>NUCLEOTIDE SEQUENCE [LARGE SCALE GENOMIC DNA]</scope>
    <source>
        <strain evidence="7 8">NBRC111893</strain>
    </source>
</reference>
<accession>A0A401FKJ7</accession>
<gene>
    <name evidence="7" type="ORF">NBRC111893_1038</name>
</gene>
<proteinExistence type="inferred from homology"/>
<feature type="transmembrane region" description="Helical" evidence="6">
    <location>
        <begin position="12"/>
        <end position="31"/>
    </location>
</feature>
<dbReference type="Gene3D" id="1.20.1260.100">
    <property type="entry name" value="TspO/MBR protein"/>
    <property type="match status" value="1"/>
</dbReference>
<name>A0A401FKJ7_9LACO</name>
<keyword evidence="5 6" id="KW-0472">Membrane</keyword>
<dbReference type="InterPro" id="IPR004307">
    <property type="entry name" value="TspO_MBR"/>
</dbReference>
<evidence type="ECO:0000256" key="3">
    <source>
        <dbReference type="ARBA" id="ARBA00022692"/>
    </source>
</evidence>
<dbReference type="EMBL" id="BEXA01000002">
    <property type="protein sequence ID" value="GAY72892.1"/>
    <property type="molecule type" value="Genomic_DNA"/>
</dbReference>
<dbReference type="GO" id="GO:0033013">
    <property type="term" value="P:tetrapyrrole metabolic process"/>
    <property type="evidence" value="ECO:0007669"/>
    <property type="project" value="UniProtKB-ARBA"/>
</dbReference>
<dbReference type="InterPro" id="IPR038330">
    <property type="entry name" value="TspO/MBR-related_sf"/>
</dbReference>
<evidence type="ECO:0000313" key="7">
    <source>
        <dbReference type="EMBL" id="GAY72892.1"/>
    </source>
</evidence>
<evidence type="ECO:0000313" key="8">
    <source>
        <dbReference type="Proteomes" id="UP000286974"/>
    </source>
</evidence>
<comment type="subcellular location">
    <subcellularLocation>
        <location evidence="1">Membrane</location>
        <topology evidence="1">Multi-pass membrane protein</topology>
    </subcellularLocation>
</comment>
<dbReference type="AlphaFoldDB" id="A0A401FKJ7"/>
<evidence type="ECO:0000256" key="2">
    <source>
        <dbReference type="ARBA" id="ARBA00007524"/>
    </source>
</evidence>
<sequence>MAYNSRVNYLKLIIFVIVIEALGMISSLLSGDVRAAYNDFTLPPFSPPGPLFGIVWPILYLLVGVAGYLIWINRDSSPTDNRLFWIQLVLNLSWTIVFFNFAWLWVGVIIILTMDVITIKIVIQLNRGQLALAKWMLVPYLIWILFATYLAFGVAILN</sequence>
<dbReference type="PANTHER" id="PTHR10057:SF0">
    <property type="entry name" value="TRANSLOCATOR PROTEIN"/>
    <property type="match status" value="1"/>
</dbReference>
<dbReference type="RefSeq" id="WP_125008115.1">
    <property type="nucleotide sequence ID" value="NZ_BEXA01000002.1"/>
</dbReference>
<evidence type="ECO:0000256" key="1">
    <source>
        <dbReference type="ARBA" id="ARBA00004141"/>
    </source>
</evidence>
<evidence type="ECO:0000256" key="5">
    <source>
        <dbReference type="ARBA" id="ARBA00023136"/>
    </source>
</evidence>
<dbReference type="OrthoDB" id="9795496at2"/>
<feature type="transmembrane region" description="Helical" evidence="6">
    <location>
        <begin position="135"/>
        <end position="157"/>
    </location>
</feature>
<keyword evidence="4 6" id="KW-1133">Transmembrane helix</keyword>
<protein>
    <submittedName>
        <fullName evidence="7">Tryptophan-rich sensory protein</fullName>
    </submittedName>
</protein>
<dbReference type="Proteomes" id="UP000286974">
    <property type="component" value="Unassembled WGS sequence"/>
</dbReference>
<evidence type="ECO:0000256" key="6">
    <source>
        <dbReference type="SAM" id="Phobius"/>
    </source>
</evidence>
<evidence type="ECO:0000256" key="4">
    <source>
        <dbReference type="ARBA" id="ARBA00022989"/>
    </source>
</evidence>
<organism evidence="7 8">
    <name type="scientific">Lentilactobacillus kosonis</name>
    <dbReference type="NCBI Taxonomy" id="2810561"/>
    <lineage>
        <taxon>Bacteria</taxon>
        <taxon>Bacillati</taxon>
        <taxon>Bacillota</taxon>
        <taxon>Bacilli</taxon>
        <taxon>Lactobacillales</taxon>
        <taxon>Lactobacillaceae</taxon>
        <taxon>Lentilactobacillus</taxon>
    </lineage>
</organism>
<dbReference type="CDD" id="cd15904">
    <property type="entry name" value="TSPO_MBR"/>
    <property type="match status" value="1"/>
</dbReference>
<comment type="caution">
    <text evidence="7">The sequence shown here is derived from an EMBL/GenBank/DDBJ whole genome shotgun (WGS) entry which is preliminary data.</text>
</comment>
<comment type="similarity">
    <text evidence="2">Belongs to the TspO/BZRP family.</text>
</comment>
<keyword evidence="3 6" id="KW-0812">Transmembrane</keyword>
<dbReference type="PANTHER" id="PTHR10057">
    <property type="entry name" value="PERIPHERAL-TYPE BENZODIAZEPINE RECEPTOR"/>
    <property type="match status" value="1"/>
</dbReference>
<dbReference type="PIRSF" id="PIRSF005859">
    <property type="entry name" value="PBR"/>
    <property type="match status" value="1"/>
</dbReference>